<comment type="caution">
    <text evidence="3">The sequence shown here is derived from an EMBL/GenBank/DDBJ whole genome shotgun (WGS) entry which is preliminary data.</text>
</comment>
<evidence type="ECO:0000313" key="3">
    <source>
        <dbReference type="EMBL" id="KAJ9687160.1"/>
    </source>
</evidence>
<dbReference type="AlphaFoldDB" id="A0AA39DKS0"/>
<evidence type="ECO:0000256" key="2">
    <source>
        <dbReference type="SAM" id="SignalP"/>
    </source>
</evidence>
<proteinExistence type="predicted"/>
<accession>A0AA39DKS0</accession>
<reference evidence="3 4" key="1">
    <citation type="journal article" date="2023" name="BMC Biotechnol.">
        <title>Vitis rotundifolia cv Carlos genome sequencing.</title>
        <authorList>
            <person name="Huff M."/>
            <person name="Hulse-Kemp A."/>
            <person name="Scheffler B."/>
            <person name="Youngblood R."/>
            <person name="Simpson S."/>
            <person name="Babiker E."/>
            <person name="Staton M."/>
        </authorList>
    </citation>
    <scope>NUCLEOTIDE SEQUENCE [LARGE SCALE GENOMIC DNA]</scope>
    <source>
        <tissue evidence="3">Leaf</tissue>
    </source>
</reference>
<dbReference type="Proteomes" id="UP001168098">
    <property type="component" value="Unassembled WGS sequence"/>
</dbReference>
<feature type="transmembrane region" description="Helical" evidence="1">
    <location>
        <begin position="41"/>
        <end position="62"/>
    </location>
</feature>
<gene>
    <name evidence="3" type="ORF">PVL29_015853</name>
</gene>
<feature type="signal peptide" evidence="2">
    <location>
        <begin position="1"/>
        <end position="17"/>
    </location>
</feature>
<dbReference type="PANTHER" id="PTHR36026:SF1">
    <property type="entry name" value="OS05G0542100 PROTEIN"/>
    <property type="match status" value="1"/>
</dbReference>
<organism evidence="3 4">
    <name type="scientific">Vitis rotundifolia</name>
    <name type="common">Muscadine grape</name>
    <dbReference type="NCBI Taxonomy" id="103349"/>
    <lineage>
        <taxon>Eukaryota</taxon>
        <taxon>Viridiplantae</taxon>
        <taxon>Streptophyta</taxon>
        <taxon>Embryophyta</taxon>
        <taxon>Tracheophyta</taxon>
        <taxon>Spermatophyta</taxon>
        <taxon>Magnoliopsida</taxon>
        <taxon>eudicotyledons</taxon>
        <taxon>Gunneridae</taxon>
        <taxon>Pentapetalae</taxon>
        <taxon>rosids</taxon>
        <taxon>Vitales</taxon>
        <taxon>Vitaceae</taxon>
        <taxon>Viteae</taxon>
        <taxon>Vitis</taxon>
    </lineage>
</organism>
<dbReference type="PANTHER" id="PTHR36026">
    <property type="entry name" value="OS05G0542100 PROTEIN"/>
    <property type="match status" value="1"/>
</dbReference>
<keyword evidence="4" id="KW-1185">Reference proteome</keyword>
<keyword evidence="2" id="KW-0732">Signal</keyword>
<evidence type="ECO:0000313" key="4">
    <source>
        <dbReference type="Proteomes" id="UP001168098"/>
    </source>
</evidence>
<keyword evidence="1" id="KW-0472">Membrane</keyword>
<name>A0AA39DKS0_VITRO</name>
<dbReference type="EMBL" id="JARBHA010000012">
    <property type="protein sequence ID" value="KAJ9687160.1"/>
    <property type="molecule type" value="Genomic_DNA"/>
</dbReference>
<sequence>MKMFVSFICLFLSAVERHILDSFETSKQVHQPALSHVSIKFCKVFILVINSFCLAVELLYILTYF</sequence>
<keyword evidence="1" id="KW-1133">Transmembrane helix</keyword>
<protein>
    <submittedName>
        <fullName evidence="3">Uncharacterized protein</fullName>
    </submittedName>
</protein>
<keyword evidence="1" id="KW-0812">Transmembrane</keyword>
<evidence type="ECO:0000256" key="1">
    <source>
        <dbReference type="SAM" id="Phobius"/>
    </source>
</evidence>
<feature type="chain" id="PRO_5041275770" evidence="2">
    <location>
        <begin position="18"/>
        <end position="65"/>
    </location>
</feature>